<organism evidence="1 2">
    <name type="scientific">Lysinibacillus agricola</name>
    <dbReference type="NCBI Taxonomy" id="2590012"/>
    <lineage>
        <taxon>Bacteria</taxon>
        <taxon>Bacillati</taxon>
        <taxon>Bacillota</taxon>
        <taxon>Bacilli</taxon>
        <taxon>Bacillales</taxon>
        <taxon>Bacillaceae</taxon>
        <taxon>Lysinibacillus</taxon>
    </lineage>
</organism>
<evidence type="ECO:0000313" key="1">
    <source>
        <dbReference type="EMBL" id="QQP12741.1"/>
    </source>
</evidence>
<gene>
    <name evidence="1" type="ORF">FJQ98_01095</name>
</gene>
<proteinExistence type="predicted"/>
<keyword evidence="2" id="KW-1185">Reference proteome</keyword>
<dbReference type="Proteomes" id="UP000596049">
    <property type="component" value="Chromosome"/>
</dbReference>
<name>A0ABX7ASF5_9BACI</name>
<accession>A0ABX7ASF5</accession>
<dbReference type="RefSeq" id="WP_143114548.1">
    <property type="nucleotide sequence ID" value="NZ_CP067341.1"/>
</dbReference>
<dbReference type="EMBL" id="CP067341">
    <property type="protein sequence ID" value="QQP12741.1"/>
    <property type="molecule type" value="Genomic_DNA"/>
</dbReference>
<protein>
    <recommendedName>
        <fullName evidence="3">Transposase</fullName>
    </recommendedName>
</protein>
<reference evidence="1 2" key="1">
    <citation type="submission" date="2020-01" db="EMBL/GenBank/DDBJ databases">
        <authorList>
            <person name="Liu G."/>
            <person name="Liu B."/>
        </authorList>
    </citation>
    <scope>NUCLEOTIDE SEQUENCE [LARGE SCALE GENOMIC DNA]</scope>
    <source>
        <strain evidence="1 2">FJAT-51161</strain>
    </source>
</reference>
<evidence type="ECO:0008006" key="3">
    <source>
        <dbReference type="Google" id="ProtNLM"/>
    </source>
</evidence>
<evidence type="ECO:0000313" key="2">
    <source>
        <dbReference type="Proteomes" id="UP000596049"/>
    </source>
</evidence>
<sequence length="67" mass="7671">MYNEIRVIVIYLHSAFCSESNKSFLRESEATAANLFCAKAKRQHNYAKAKLIKAFLHSYKGNRGMSL</sequence>